<dbReference type="SUPFAM" id="SSF81336">
    <property type="entry name" value="F1F0 ATP synthase subunit A"/>
    <property type="match status" value="1"/>
</dbReference>
<keyword evidence="6 11" id="KW-0375">Hydrogen ion transport</keyword>
<gene>
    <name evidence="11 13" type="primary">atpB</name>
    <name evidence="13" type="ORF">CJ198_00290</name>
</gene>
<evidence type="ECO:0000256" key="3">
    <source>
        <dbReference type="ARBA" id="ARBA00022448"/>
    </source>
</evidence>
<protein>
    <recommendedName>
        <fullName evidence="11 12">ATP synthase subunit a</fullName>
    </recommendedName>
    <alternativeName>
        <fullName evidence="11">ATP synthase F0 sector subunit a</fullName>
    </alternativeName>
    <alternativeName>
        <fullName evidence="11">F-ATPase subunit 6</fullName>
    </alternativeName>
</protein>
<evidence type="ECO:0000256" key="6">
    <source>
        <dbReference type="ARBA" id="ARBA00022781"/>
    </source>
</evidence>
<dbReference type="AlphaFoldDB" id="A0A2N6PK14"/>
<feature type="transmembrane region" description="Helical" evidence="11">
    <location>
        <begin position="174"/>
        <end position="196"/>
    </location>
</feature>
<evidence type="ECO:0000256" key="5">
    <source>
        <dbReference type="ARBA" id="ARBA00022692"/>
    </source>
</evidence>
<dbReference type="OrthoDB" id="9809130at2"/>
<dbReference type="InterPro" id="IPR000568">
    <property type="entry name" value="ATP_synth_F0_asu"/>
</dbReference>
<evidence type="ECO:0000313" key="13">
    <source>
        <dbReference type="EMBL" id="PMB99029.1"/>
    </source>
</evidence>
<keyword evidence="5 11" id="KW-0812">Transmembrane</keyword>
<dbReference type="PANTHER" id="PTHR11410">
    <property type="entry name" value="ATP SYNTHASE SUBUNIT A"/>
    <property type="match status" value="1"/>
</dbReference>
<dbReference type="CDD" id="cd00310">
    <property type="entry name" value="ATP-synt_Fo_a_6"/>
    <property type="match status" value="1"/>
</dbReference>
<dbReference type="Pfam" id="PF00119">
    <property type="entry name" value="ATP-synt_A"/>
    <property type="match status" value="1"/>
</dbReference>
<keyword evidence="9 11" id="KW-0472">Membrane</keyword>
<sequence length="247" mass="27394">MQEFFPPAIFFEGTPFEFNRVMLVRVIAAAALCILMIIAAKRAKLVPSRGQSMAELSLDFVRNSIAEQTMGKERGRRFLPLIATIFFMVLAMNLTGLIPFLNLAGTSVVGVPLLLAVIVYFTYHIEGIRSLGVGGYLKNALVLPNVPPVMHVLLVPIEFLTKFVIQPFTLTLRLLANMLVGHLLLVLCFSATWFFFFDAALGFKFFGFLTLFGGFFMTALKLLVSVLQAYIFALLAAVYIDQAASKH</sequence>
<keyword evidence="4 11" id="KW-0138">CF(0)</keyword>
<feature type="transmembrane region" description="Helical" evidence="11">
    <location>
        <begin position="208"/>
        <end position="240"/>
    </location>
</feature>
<keyword evidence="8 11" id="KW-0406">Ion transport</keyword>
<evidence type="ECO:0000256" key="11">
    <source>
        <dbReference type="HAMAP-Rule" id="MF_01393"/>
    </source>
</evidence>
<evidence type="ECO:0000256" key="2">
    <source>
        <dbReference type="ARBA" id="ARBA00006810"/>
    </source>
</evidence>
<comment type="caution">
    <text evidence="13">The sequence shown here is derived from an EMBL/GenBank/DDBJ whole genome shotgun (WGS) entry which is preliminary data.</text>
</comment>
<comment type="function">
    <text evidence="11 12">Key component of the proton channel; it plays a direct role in the translocation of protons across the membrane.</text>
</comment>
<evidence type="ECO:0000256" key="9">
    <source>
        <dbReference type="ARBA" id="ARBA00023136"/>
    </source>
</evidence>
<proteinExistence type="inferred from homology"/>
<organism evidence="13 14">
    <name type="scientific">Brevibacterium luteolum</name>
    <dbReference type="NCBI Taxonomy" id="199591"/>
    <lineage>
        <taxon>Bacteria</taxon>
        <taxon>Bacillati</taxon>
        <taxon>Actinomycetota</taxon>
        <taxon>Actinomycetes</taxon>
        <taxon>Micrococcales</taxon>
        <taxon>Brevibacteriaceae</taxon>
        <taxon>Brevibacterium</taxon>
    </lineage>
</organism>
<evidence type="ECO:0000256" key="4">
    <source>
        <dbReference type="ARBA" id="ARBA00022547"/>
    </source>
</evidence>
<dbReference type="GO" id="GO:0005886">
    <property type="term" value="C:plasma membrane"/>
    <property type="evidence" value="ECO:0007669"/>
    <property type="project" value="UniProtKB-SubCell"/>
</dbReference>
<evidence type="ECO:0000256" key="1">
    <source>
        <dbReference type="ARBA" id="ARBA00004141"/>
    </source>
</evidence>
<dbReference type="GO" id="GO:0046933">
    <property type="term" value="F:proton-transporting ATP synthase activity, rotational mechanism"/>
    <property type="evidence" value="ECO:0007669"/>
    <property type="project" value="UniProtKB-UniRule"/>
</dbReference>
<accession>A0A2N6PK14</accession>
<evidence type="ECO:0000313" key="14">
    <source>
        <dbReference type="Proteomes" id="UP000235703"/>
    </source>
</evidence>
<keyword evidence="7 11" id="KW-1133">Transmembrane helix</keyword>
<feature type="transmembrane region" description="Helical" evidence="11">
    <location>
        <begin position="104"/>
        <end position="123"/>
    </location>
</feature>
<dbReference type="HAMAP" id="MF_01393">
    <property type="entry name" value="ATP_synth_a_bact"/>
    <property type="match status" value="1"/>
</dbReference>
<dbReference type="InterPro" id="IPR035908">
    <property type="entry name" value="F0_ATP_A_sf"/>
</dbReference>
<reference evidence="13 14" key="1">
    <citation type="submission" date="2017-09" db="EMBL/GenBank/DDBJ databases">
        <title>Bacterial strain isolated from the female urinary microbiota.</title>
        <authorList>
            <person name="Thomas-White K."/>
            <person name="Kumar N."/>
            <person name="Forster S."/>
            <person name="Putonti C."/>
            <person name="Lawley T."/>
            <person name="Wolfe A.J."/>
        </authorList>
    </citation>
    <scope>NUCLEOTIDE SEQUENCE [LARGE SCALE GENOMIC DNA]</scope>
    <source>
        <strain evidence="13 14">UMB0680</strain>
    </source>
</reference>
<dbReference type="Gene3D" id="1.20.120.220">
    <property type="entry name" value="ATP synthase, F0 complex, subunit A"/>
    <property type="match status" value="1"/>
</dbReference>
<evidence type="ECO:0000256" key="12">
    <source>
        <dbReference type="RuleBase" id="RU000483"/>
    </source>
</evidence>
<dbReference type="InterPro" id="IPR045083">
    <property type="entry name" value="ATP_synth_F0_asu_bact/mt"/>
</dbReference>
<dbReference type="Proteomes" id="UP000235703">
    <property type="component" value="Unassembled WGS sequence"/>
</dbReference>
<keyword evidence="3 11" id="KW-0813">Transport</keyword>
<keyword evidence="11" id="KW-1003">Cell membrane</keyword>
<comment type="subcellular location">
    <subcellularLocation>
        <location evidence="11 12">Cell membrane</location>
        <topology evidence="11 12">Multi-pass membrane protein</topology>
    </subcellularLocation>
    <subcellularLocation>
        <location evidence="1">Membrane</location>
        <topology evidence="1">Multi-pass membrane protein</topology>
    </subcellularLocation>
</comment>
<dbReference type="PRINTS" id="PR00123">
    <property type="entry name" value="ATPASEA"/>
</dbReference>
<dbReference type="EMBL" id="PNFZ01000001">
    <property type="protein sequence ID" value="PMB99029.1"/>
    <property type="molecule type" value="Genomic_DNA"/>
</dbReference>
<feature type="transmembrane region" description="Helical" evidence="11">
    <location>
        <begin position="20"/>
        <end position="40"/>
    </location>
</feature>
<keyword evidence="10 11" id="KW-0066">ATP synthesis</keyword>
<evidence type="ECO:0000256" key="8">
    <source>
        <dbReference type="ARBA" id="ARBA00023065"/>
    </source>
</evidence>
<dbReference type="PANTHER" id="PTHR11410:SF0">
    <property type="entry name" value="ATP SYNTHASE SUBUNIT A"/>
    <property type="match status" value="1"/>
</dbReference>
<dbReference type="GO" id="GO:0045259">
    <property type="term" value="C:proton-transporting ATP synthase complex"/>
    <property type="evidence" value="ECO:0007669"/>
    <property type="project" value="UniProtKB-KW"/>
</dbReference>
<keyword evidence="14" id="KW-1185">Reference proteome</keyword>
<evidence type="ECO:0000256" key="7">
    <source>
        <dbReference type="ARBA" id="ARBA00022989"/>
    </source>
</evidence>
<dbReference type="NCBIfam" id="TIGR01131">
    <property type="entry name" value="ATP_synt_6_or_A"/>
    <property type="match status" value="1"/>
</dbReference>
<name>A0A2N6PK14_9MICO</name>
<evidence type="ECO:0000256" key="10">
    <source>
        <dbReference type="ARBA" id="ARBA00023310"/>
    </source>
</evidence>
<comment type="similarity">
    <text evidence="2 11 12">Belongs to the ATPase A chain family.</text>
</comment>
<feature type="transmembrane region" description="Helical" evidence="11">
    <location>
        <begin position="78"/>
        <end position="98"/>
    </location>
</feature>